<evidence type="ECO:0000256" key="4">
    <source>
        <dbReference type="ARBA" id="ARBA00022679"/>
    </source>
</evidence>
<dbReference type="Gene3D" id="3.40.50.11820">
    <property type="match status" value="1"/>
</dbReference>
<evidence type="ECO:0000256" key="5">
    <source>
        <dbReference type="ARBA" id="ARBA00022944"/>
    </source>
</evidence>
<keyword evidence="6" id="KW-0472">Membrane</keyword>
<gene>
    <name evidence="7" type="ORF">SS7213T_08687</name>
</gene>
<dbReference type="InterPro" id="IPR043149">
    <property type="entry name" value="TagF_N"/>
</dbReference>
<dbReference type="InterPro" id="IPR043148">
    <property type="entry name" value="TagF_C"/>
</dbReference>
<proteinExistence type="inferred from homology"/>
<dbReference type="AlphaFoldDB" id="G5JJS8"/>
<keyword evidence="5" id="KW-0777">Teichoic acid biosynthesis</keyword>
<comment type="subcellular location">
    <subcellularLocation>
        <location evidence="1">Cell membrane</location>
        <topology evidence="1">Peripheral membrane protein</topology>
    </subcellularLocation>
</comment>
<dbReference type="PATRIC" id="fig|911238.3.peg.1511"/>
<evidence type="ECO:0000256" key="3">
    <source>
        <dbReference type="ARBA" id="ARBA00022475"/>
    </source>
</evidence>
<dbReference type="GO" id="GO:0019350">
    <property type="term" value="P:teichoic acid biosynthetic process"/>
    <property type="evidence" value="ECO:0007669"/>
    <property type="project" value="UniProtKB-KW"/>
</dbReference>
<dbReference type="Pfam" id="PF04464">
    <property type="entry name" value="Glyphos_transf"/>
    <property type="match status" value="1"/>
</dbReference>
<organism evidence="7 8">
    <name type="scientific">Staphylococcus simiae CCM 7213 = CCUG 51256</name>
    <dbReference type="NCBI Taxonomy" id="911238"/>
    <lineage>
        <taxon>Bacteria</taxon>
        <taxon>Bacillati</taxon>
        <taxon>Bacillota</taxon>
        <taxon>Bacilli</taxon>
        <taxon>Bacillales</taxon>
        <taxon>Staphylococcaceae</taxon>
        <taxon>Staphylococcus</taxon>
    </lineage>
</organism>
<protein>
    <submittedName>
        <fullName evidence="7">Uncharacterized protein</fullName>
    </submittedName>
</protein>
<evidence type="ECO:0000313" key="8">
    <source>
        <dbReference type="Proteomes" id="UP000005413"/>
    </source>
</evidence>
<dbReference type="OrthoDB" id="9811865at2"/>
<comment type="similarity">
    <text evidence="2">Belongs to the CDP-glycerol glycerophosphotransferase family.</text>
</comment>
<dbReference type="SUPFAM" id="SSF53756">
    <property type="entry name" value="UDP-Glycosyltransferase/glycogen phosphorylase"/>
    <property type="match status" value="1"/>
</dbReference>
<dbReference type="PANTHER" id="PTHR37316:SF2">
    <property type="entry name" value="TEICHOIC ACID RIBITOL-PHOSPHATE POLYMERASE TARK"/>
    <property type="match status" value="1"/>
</dbReference>
<dbReference type="InterPro" id="IPR051612">
    <property type="entry name" value="Teichoic_Acid_Biosynth"/>
</dbReference>
<comment type="caution">
    <text evidence="7">The sequence shown here is derived from an EMBL/GenBank/DDBJ whole genome shotgun (WGS) entry which is preliminary data.</text>
</comment>
<sequence>MDNVVLNNVNNSEENVFIDNIYWERVQMYMTGRLGFNMSIQGTFQLQNVNNEEVIPIKHVRMKGNEFTCRFNVSAVDSSYLVSGTYQLLYTTKEGQYHAKVSQKLLKVNQQLLTLFQQNDLNQFNPDDNYVLQLLTKVFRKNGNSTKHCYIVTPQIDPYNNDMMLKVTYTNYKSKGRSKKSKFSLNKTRRRWWLKTREGIFNAIFNTSKFIHTKKTHTVLFSSESRANLSGNFKFIYDEMMRQHIDDKYKIHQIYKANITDRYKFTDKFKLPYLYGKADIIFVDDFHPTLNKVKFRPSQDIIQVWHAVGAFKTVGYSRAGKQGGLFFGSKAHRNYTKVYVSSKSVIPMYAEAFGMDESQVIATGVPRTDILFDESYAQQIRDKMSQELPIINGKKVVLFAPTFRGNGHKSAHYPFDNIDFDRLVTYCRNHNAVVLFKMHPFVKERVPIPTEYQAYFQDIADYREVNDLLFITDILITDYSSLIYEFACFKRPMLFYAFDLEDYIATRDFYEPYVSFVPGKIVRQFDDVMQSLEDNDFDIEKVKTFLDKNFDYQDGLASQRLVNDVFNSHTT</sequence>
<dbReference type="GO" id="GO:0005886">
    <property type="term" value="C:plasma membrane"/>
    <property type="evidence" value="ECO:0007669"/>
    <property type="project" value="UniProtKB-SubCell"/>
</dbReference>
<evidence type="ECO:0000256" key="1">
    <source>
        <dbReference type="ARBA" id="ARBA00004202"/>
    </source>
</evidence>
<reference evidence="7 8" key="1">
    <citation type="journal article" date="2012" name="BMC Genomics">
        <title>Comparative genomic analysis of the genus Staphylococcus including Staphylococcus aureus and its newly described sister species Staphylococcus simiae.</title>
        <authorList>
            <person name="Suzuki H."/>
            <person name="Lefebure T."/>
            <person name="Pavinski Bitar P."/>
            <person name="Stanhope M.J."/>
        </authorList>
    </citation>
    <scope>NUCLEOTIDE SEQUENCE [LARGE SCALE GENOMIC DNA]</scope>
    <source>
        <strain evidence="7 8">CCM 7213</strain>
    </source>
</reference>
<dbReference type="InterPro" id="IPR007554">
    <property type="entry name" value="Glycerophosphate_synth"/>
</dbReference>
<dbReference type="EMBL" id="AEUN01000459">
    <property type="protein sequence ID" value="EHJ07585.1"/>
    <property type="molecule type" value="Genomic_DNA"/>
</dbReference>
<dbReference type="RefSeq" id="WP_002464433.1">
    <property type="nucleotide sequence ID" value="NZ_AEUN01000459.1"/>
</dbReference>
<keyword evidence="4" id="KW-0808">Transferase</keyword>
<keyword evidence="3" id="KW-1003">Cell membrane</keyword>
<accession>G5JJS8</accession>
<keyword evidence="8" id="KW-1185">Reference proteome</keyword>
<evidence type="ECO:0000256" key="2">
    <source>
        <dbReference type="ARBA" id="ARBA00010488"/>
    </source>
</evidence>
<dbReference type="Gene3D" id="3.40.50.12580">
    <property type="match status" value="1"/>
</dbReference>
<name>G5JJS8_9STAP</name>
<dbReference type="Proteomes" id="UP000005413">
    <property type="component" value="Unassembled WGS sequence"/>
</dbReference>
<dbReference type="PANTHER" id="PTHR37316">
    <property type="entry name" value="TEICHOIC ACID GLYCEROL-PHOSPHATE PRIMASE"/>
    <property type="match status" value="1"/>
</dbReference>
<evidence type="ECO:0000256" key="6">
    <source>
        <dbReference type="ARBA" id="ARBA00023136"/>
    </source>
</evidence>
<evidence type="ECO:0000313" key="7">
    <source>
        <dbReference type="EMBL" id="EHJ07585.1"/>
    </source>
</evidence>
<dbReference type="GO" id="GO:0047355">
    <property type="term" value="F:CDP-glycerol glycerophosphotransferase activity"/>
    <property type="evidence" value="ECO:0007669"/>
    <property type="project" value="InterPro"/>
</dbReference>